<name>A0ABS0CW26_9NOCA</name>
<evidence type="ECO:0000313" key="7">
    <source>
        <dbReference type="Proteomes" id="UP000702209"/>
    </source>
</evidence>
<dbReference type="PANTHER" id="PTHR42978:SF7">
    <property type="entry name" value="METALLO-HYDROLASE RV2300C-RELATED"/>
    <property type="match status" value="1"/>
</dbReference>
<protein>
    <submittedName>
        <fullName evidence="6">Uncharacterized protein</fullName>
    </submittedName>
</protein>
<dbReference type="InterPro" id="IPR051013">
    <property type="entry name" value="MBL_superfamily_lactonases"/>
</dbReference>
<organism evidence="6 7">
    <name type="scientific">Nocardia amamiensis</name>
    <dbReference type="NCBI Taxonomy" id="404578"/>
    <lineage>
        <taxon>Bacteria</taxon>
        <taxon>Bacillati</taxon>
        <taxon>Actinomycetota</taxon>
        <taxon>Actinomycetes</taxon>
        <taxon>Mycobacteriales</taxon>
        <taxon>Nocardiaceae</taxon>
        <taxon>Nocardia</taxon>
    </lineage>
</organism>
<comment type="caution">
    <text evidence="6">The sequence shown here is derived from an EMBL/GenBank/DDBJ whole genome shotgun (WGS) entry which is preliminary data.</text>
</comment>
<keyword evidence="4" id="KW-0378">Hydrolase</keyword>
<dbReference type="PANTHER" id="PTHR42978">
    <property type="entry name" value="QUORUM-QUENCHING LACTONASE YTNP-RELATED-RELATED"/>
    <property type="match status" value="1"/>
</dbReference>
<proteinExistence type="inferred from homology"/>
<keyword evidence="3" id="KW-0479">Metal-binding</keyword>
<dbReference type="RefSeq" id="WP_195132032.1">
    <property type="nucleotide sequence ID" value="NZ_JADLQX010000021.1"/>
</dbReference>
<comment type="similarity">
    <text evidence="2">Belongs to the metallo-beta-lactamase superfamily.</text>
</comment>
<reference evidence="6 7" key="1">
    <citation type="submission" date="2020-10" db="EMBL/GenBank/DDBJ databases">
        <title>Identification of Nocardia species via Next-generation sequencing and recognition of intraspecies genetic diversity.</title>
        <authorList>
            <person name="Li P."/>
            <person name="Li P."/>
            <person name="Lu B."/>
        </authorList>
    </citation>
    <scope>NUCLEOTIDE SEQUENCE [LARGE SCALE GENOMIC DNA]</scope>
    <source>
        <strain evidence="6 7">BJ06-0157</strain>
    </source>
</reference>
<accession>A0ABS0CW26</accession>
<evidence type="ECO:0000256" key="1">
    <source>
        <dbReference type="ARBA" id="ARBA00001947"/>
    </source>
</evidence>
<keyword evidence="7" id="KW-1185">Reference proteome</keyword>
<evidence type="ECO:0000256" key="5">
    <source>
        <dbReference type="ARBA" id="ARBA00022833"/>
    </source>
</evidence>
<dbReference type="Gene3D" id="3.60.15.10">
    <property type="entry name" value="Ribonuclease Z/Hydroxyacylglutathione hydrolase-like"/>
    <property type="match status" value="1"/>
</dbReference>
<keyword evidence="5" id="KW-0862">Zinc</keyword>
<gene>
    <name evidence="6" type="ORF">IU459_25110</name>
</gene>
<dbReference type="SUPFAM" id="SSF56281">
    <property type="entry name" value="Metallo-hydrolase/oxidoreductase"/>
    <property type="match status" value="1"/>
</dbReference>
<evidence type="ECO:0000256" key="2">
    <source>
        <dbReference type="ARBA" id="ARBA00007749"/>
    </source>
</evidence>
<evidence type="ECO:0000313" key="6">
    <source>
        <dbReference type="EMBL" id="MBF6300799.1"/>
    </source>
</evidence>
<evidence type="ECO:0000256" key="3">
    <source>
        <dbReference type="ARBA" id="ARBA00022723"/>
    </source>
</evidence>
<dbReference type="EMBL" id="JADLQX010000021">
    <property type="protein sequence ID" value="MBF6300799.1"/>
    <property type="molecule type" value="Genomic_DNA"/>
</dbReference>
<comment type="cofactor">
    <cofactor evidence="1">
        <name>Zn(2+)</name>
        <dbReference type="ChEBI" id="CHEBI:29105"/>
    </cofactor>
</comment>
<evidence type="ECO:0000256" key="4">
    <source>
        <dbReference type="ARBA" id="ARBA00022801"/>
    </source>
</evidence>
<dbReference type="InterPro" id="IPR036866">
    <property type="entry name" value="RibonucZ/Hydroxyglut_hydro"/>
</dbReference>
<dbReference type="Proteomes" id="UP000702209">
    <property type="component" value="Unassembled WGS sequence"/>
</dbReference>
<sequence>MVGTSVGWLAPLRDPGLDPGAALARIPSCAADLRSELRAGGTPDSVDTYDLITLPYPTRFGLWRASMAPAPFVAITNRMLVVRWTEADGRRRTLLFEPSDVELGTNTPYFAALSKRAPGPLETLLVQRHGDVVTHLRAANIDPAEVDYLVFDHLHTQDVRRWLGTTTPQPDLGATEPLQPIFPNARLLVQRSELTALEHLHPQQRPWYQPDTYRDLRAEAIVPIDGDVVVGPGIAIVATPGHTTGNQTLVLNTSSGIWASSENAIAAECLVPQHSKLLGVRRWAEEWGQGVVLNANTIETLAAQYNSLILERSIVDLSERDPRFPQFFPSSELTRRWTNPGTAPTFVHKRITHRGSGRT</sequence>